<proteinExistence type="predicted"/>
<gene>
    <name evidence="1" type="ORF">PG991_001557</name>
</gene>
<evidence type="ECO:0000313" key="1">
    <source>
        <dbReference type="EMBL" id="KAK8036420.1"/>
    </source>
</evidence>
<reference evidence="1 2" key="1">
    <citation type="submission" date="2023-01" db="EMBL/GenBank/DDBJ databases">
        <title>Analysis of 21 Apiospora genomes using comparative genomics revels a genus with tremendous synthesis potential of carbohydrate active enzymes and secondary metabolites.</title>
        <authorList>
            <person name="Sorensen T."/>
        </authorList>
    </citation>
    <scope>NUCLEOTIDE SEQUENCE [LARGE SCALE GENOMIC DNA]</scope>
    <source>
        <strain evidence="1 2">CBS 20057</strain>
    </source>
</reference>
<comment type="caution">
    <text evidence="1">The sequence shown here is derived from an EMBL/GenBank/DDBJ whole genome shotgun (WGS) entry which is preliminary data.</text>
</comment>
<organism evidence="1 2">
    <name type="scientific">Apiospora marii</name>
    <dbReference type="NCBI Taxonomy" id="335849"/>
    <lineage>
        <taxon>Eukaryota</taxon>
        <taxon>Fungi</taxon>
        <taxon>Dikarya</taxon>
        <taxon>Ascomycota</taxon>
        <taxon>Pezizomycotina</taxon>
        <taxon>Sordariomycetes</taxon>
        <taxon>Xylariomycetidae</taxon>
        <taxon>Amphisphaeriales</taxon>
        <taxon>Apiosporaceae</taxon>
        <taxon>Apiospora</taxon>
    </lineage>
</organism>
<protein>
    <submittedName>
        <fullName evidence="1">Uncharacterized protein</fullName>
    </submittedName>
</protein>
<evidence type="ECO:0000313" key="2">
    <source>
        <dbReference type="Proteomes" id="UP001396898"/>
    </source>
</evidence>
<accession>A0ABR1SQ17</accession>
<keyword evidence="2" id="KW-1185">Reference proteome</keyword>
<sequence>MRGRDAEPWFAPHCRYCGFDFETGQSFMALTDQGRVTRPYTHPSKRFEDDFRPPWMERDGHIQEVPYRARTGVLFGCHVACFEFATAKFVDAAKAHDHDHGQSLRLFRATERAFHPSAAYSRRRFAWLRERLACCIRVRYPVLPMELCLMVAGELVPEYAIASLAALSVPRSRLDGRDDGNDGWRLLDRGDDVWARYVHLDGVRYVASLSNSYGRGHTTRLYPAGKDLEDGSRVKDRARPAGVNIVENHLGIMDVQFYSGKPDYGAEWPTRYVDVQWRSLRFDGGKYFSAISDGVKLRDITNDQSVPSFSLSWRGNRIVRQAPAGCVRSLPPGSPACKYPTRPTPTGGVRASLNVSTRPRVRENAWA</sequence>
<dbReference type="Proteomes" id="UP001396898">
    <property type="component" value="Unassembled WGS sequence"/>
</dbReference>
<dbReference type="EMBL" id="JAQQWI010000004">
    <property type="protein sequence ID" value="KAK8036420.1"/>
    <property type="molecule type" value="Genomic_DNA"/>
</dbReference>
<name>A0ABR1SQ17_9PEZI</name>